<dbReference type="EMBL" id="JAVBVO010000024">
    <property type="protein sequence ID" value="MDZ5760627.1"/>
    <property type="molecule type" value="Genomic_DNA"/>
</dbReference>
<evidence type="ECO:0000313" key="2">
    <source>
        <dbReference type="Proteomes" id="UP001290462"/>
    </source>
</evidence>
<accession>A0AAW9JVT2</accession>
<dbReference type="AlphaFoldDB" id="A0AAW9JVT2"/>
<proteinExistence type="predicted"/>
<dbReference type="Proteomes" id="UP001290462">
    <property type="component" value="Unassembled WGS sequence"/>
</dbReference>
<reference evidence="1" key="1">
    <citation type="submission" date="2023-08" db="EMBL/GenBank/DDBJ databases">
        <title>Genomic characterization of piscicolin 126 produced by Carnobacterium maltaromaticum CM22 strain isolated from salmon (Salmo salar).</title>
        <authorList>
            <person name="Gonzalez-Gragera E."/>
            <person name="Garcia-Lopez J.D."/>
            <person name="Teso-Perez C."/>
            <person name="Gimenez-Hernandez I."/>
            <person name="Peralta-Sanchez J.M."/>
            <person name="Valdivia E."/>
            <person name="Montalban-Lopez M."/>
            <person name="Martin-Platero A.M."/>
            <person name="Banos A."/>
            <person name="Martinez-Bueno M."/>
        </authorList>
    </citation>
    <scope>NUCLEOTIDE SEQUENCE</scope>
    <source>
        <strain evidence="1">CM22</strain>
    </source>
</reference>
<name>A0AAW9JVT2_CARML</name>
<gene>
    <name evidence="1" type="ORF">RAK27_18460</name>
</gene>
<comment type="caution">
    <text evidence="1">The sequence shown here is derived from an EMBL/GenBank/DDBJ whole genome shotgun (WGS) entry which is preliminary data.</text>
</comment>
<evidence type="ECO:0000313" key="1">
    <source>
        <dbReference type="EMBL" id="MDZ5760627.1"/>
    </source>
</evidence>
<dbReference type="RefSeq" id="WP_322809796.1">
    <property type="nucleotide sequence ID" value="NZ_JAVBVO010000024.1"/>
</dbReference>
<protein>
    <recommendedName>
        <fullName evidence="3">DUF3800 domain-containing protein</fullName>
    </recommendedName>
</protein>
<sequence length="426" mass="50230">MRAYNFYFDESSHDFRISNKTILDSEDYSDSYVGMFIGIPKTNISVISQYSVIEKYYKSMFVKSGELKGTKIKNIKSTTPKEYFSGKETFIDGVASFDNHVTKFYSDFFSIFTNDLVMQLCIVSKFEQNLMSCLDISKIETQISMDLKLSMSRVDSTLMTEVFLYSLVKFFYTYRNSETFEKLYDSKIPKSSKVNALHSLLNSVLSNSYDVERKNVEVEVIPRIKQILTKDNLRVKLDNRFNHDMVIDGFRELLKENRINPKNIDMFPDKSSGIDFTIEKYNYFQECDSKNSLEVRIADVFSSFVSRIIFAIRNTTEENWGTQESLENFADLKNLPESWFHLNKNQFLLYLKISNIFQDRENISWFTHTGLYFDDGVWFISIIKYFSQYSTFDEYSRLTPKEHERKAAQYTVSYLQKSYNQRGWQV</sequence>
<evidence type="ECO:0008006" key="3">
    <source>
        <dbReference type="Google" id="ProtNLM"/>
    </source>
</evidence>
<organism evidence="1 2">
    <name type="scientific">Carnobacterium maltaromaticum</name>
    <name type="common">Carnobacterium piscicola</name>
    <dbReference type="NCBI Taxonomy" id="2751"/>
    <lineage>
        <taxon>Bacteria</taxon>
        <taxon>Bacillati</taxon>
        <taxon>Bacillota</taxon>
        <taxon>Bacilli</taxon>
        <taxon>Lactobacillales</taxon>
        <taxon>Carnobacteriaceae</taxon>
        <taxon>Carnobacterium</taxon>
    </lineage>
</organism>